<evidence type="ECO:0000256" key="2">
    <source>
        <dbReference type="ARBA" id="ARBA00023136"/>
    </source>
</evidence>
<reference evidence="4 5" key="1">
    <citation type="submission" date="2020-12" db="EMBL/GenBank/DDBJ databases">
        <title>HMF7856_wgs.fasta genome submission.</title>
        <authorList>
            <person name="Kang H."/>
            <person name="Kim H."/>
            <person name="Joh K."/>
        </authorList>
    </citation>
    <scope>NUCLEOTIDE SEQUENCE [LARGE SCALE GENOMIC DNA]</scope>
    <source>
        <strain evidence="4 5">HMF7856</strain>
    </source>
</reference>
<dbReference type="Pfam" id="PF01103">
    <property type="entry name" value="Omp85"/>
    <property type="match status" value="1"/>
</dbReference>
<dbReference type="EMBL" id="CP066775">
    <property type="protein sequence ID" value="QQL50729.1"/>
    <property type="molecule type" value="Genomic_DNA"/>
</dbReference>
<proteinExistence type="predicted"/>
<dbReference type="GO" id="GO:0019867">
    <property type="term" value="C:outer membrane"/>
    <property type="evidence" value="ECO:0007669"/>
    <property type="project" value="InterPro"/>
</dbReference>
<feature type="domain" description="Bacterial surface antigen (D15)" evidence="3">
    <location>
        <begin position="522"/>
        <end position="785"/>
    </location>
</feature>
<comment type="subcellular location">
    <subcellularLocation>
        <location evidence="1">Membrane</location>
    </subcellularLocation>
</comment>
<dbReference type="Gene3D" id="2.40.160.50">
    <property type="entry name" value="membrane protein fhac: a member of the omp85/tpsb transporter family"/>
    <property type="match status" value="1"/>
</dbReference>
<dbReference type="AlphaFoldDB" id="A0A6I4I257"/>
<protein>
    <submittedName>
        <fullName evidence="4">BamA/TamA family outer membrane protein</fullName>
    </submittedName>
</protein>
<dbReference type="InterPro" id="IPR000184">
    <property type="entry name" value="Bac_surfAg_D15"/>
</dbReference>
<organism evidence="4 5">
    <name type="scientific">Mucilaginibacter ginkgonis</name>
    <dbReference type="NCBI Taxonomy" id="2682091"/>
    <lineage>
        <taxon>Bacteria</taxon>
        <taxon>Pseudomonadati</taxon>
        <taxon>Bacteroidota</taxon>
        <taxon>Sphingobacteriia</taxon>
        <taxon>Sphingobacteriales</taxon>
        <taxon>Sphingobacteriaceae</taxon>
        <taxon>Mucilaginibacter</taxon>
    </lineage>
</organism>
<evidence type="ECO:0000256" key="1">
    <source>
        <dbReference type="ARBA" id="ARBA00004370"/>
    </source>
</evidence>
<sequence>MRAYFKPAGYRFTILTIFLVLLLSACSLTRTLGPNQALVRNVSVKGIAEDDFAEESLLYIDKSQQPNNYINLQLYLLFNKKGKKDIGEAPSILDSNDVEYSRQQIQRFLNNKGYLKATVTDSIVVKKKKASLFFTAKEGPLFKIRKLQDSIQDPKVRQLYRRTRSTFSHIQPGGRFDTDSLAYDRDQFYLVMKRNGYFDFYRQYINFNYDSTFNSSVVDVRVIINNPTGKNEHPVYTVNNTLVSIAKSSGRTPGKADTIQVDSQLRFVDFSGKFNPRTVRPYIFLKKGDIYNIDQQNLTTSRLSELNVFRNVPNPVYTKLADSTNRLDSKIDIIPLPRFSDRVEAEFLFSGGRYGYNLGNTFTNRNVFKGAEALIIKTNWSVLFDNGRNTATTSGIENQDLKLGASLVFPRIVSPWSFPSLGKYGVPHTTVSTNFQLFYQKGLVQRESFLNSLTYDWAELSNKLHSLTPINIEYSQGTIDPFAYSQLLANNRFSYIYLIGRKIFTAGSQYTYQQNANKLSSLESFNYFRGFIDVGGNTLDLLARLTHSGSDSLGRKIFGLHYAQYAKVELDFRRYNHLGGEQQLIFRVNPGIGIPYGNSSHAPSDNGLFNSSQLIFEKNFYVGGANDIRAWLPRTLGPGNFNRGTYYGADITTRERLKYLDQFGEIKFVGNLEYRYNVAHDFFGSKLNGATFLDFGNVWRLHDEPDFPGGQFKFGNFYNSLAAGIGTGFRLDLTFFVFRFDAAFKFKDPQFQGADQYVLIRHFNELFKPGPFKNAYYALNGESYNFMQLNFGIGLPF</sequence>
<evidence type="ECO:0000259" key="3">
    <source>
        <dbReference type="Pfam" id="PF01103"/>
    </source>
</evidence>
<dbReference type="RefSeq" id="WP_157526764.1">
    <property type="nucleotide sequence ID" value="NZ_CP066775.1"/>
</dbReference>
<accession>A0A6I4I257</accession>
<gene>
    <name evidence="4" type="ORF">GO620_004525</name>
</gene>
<dbReference type="Proteomes" id="UP000429232">
    <property type="component" value="Chromosome"/>
</dbReference>
<dbReference type="KEGG" id="mgik:GO620_004525"/>
<dbReference type="PROSITE" id="PS51257">
    <property type="entry name" value="PROKAR_LIPOPROTEIN"/>
    <property type="match status" value="1"/>
</dbReference>
<evidence type="ECO:0000313" key="4">
    <source>
        <dbReference type="EMBL" id="QQL50729.1"/>
    </source>
</evidence>
<keyword evidence="5" id="KW-1185">Reference proteome</keyword>
<evidence type="ECO:0000313" key="5">
    <source>
        <dbReference type="Proteomes" id="UP000429232"/>
    </source>
</evidence>
<keyword evidence="2" id="KW-0472">Membrane</keyword>
<name>A0A6I4I257_9SPHI</name>